<dbReference type="PANTHER" id="PTHR47682">
    <property type="entry name" value="TETRATRICOPEPTIDE REPEAT (TPR)-CONTAINING PROTEIN"/>
    <property type="match status" value="1"/>
</dbReference>
<dbReference type="CDD" id="cd02980">
    <property type="entry name" value="TRX_Fd_family"/>
    <property type="match status" value="1"/>
</dbReference>
<name>A0A928ZWI1_LEPEC</name>
<gene>
    <name evidence="1" type="ORF">IQ260_19100</name>
</gene>
<reference evidence="1" key="1">
    <citation type="submission" date="2020-10" db="EMBL/GenBank/DDBJ databases">
        <authorList>
            <person name="Castelo-Branco R."/>
            <person name="Eusebio N."/>
            <person name="Adriana R."/>
            <person name="Vieira A."/>
            <person name="Brugerolle De Fraissinette N."/>
            <person name="Rezende De Castro R."/>
            <person name="Schneider M.P."/>
            <person name="Vasconcelos V."/>
            <person name="Leao P.N."/>
        </authorList>
    </citation>
    <scope>NUCLEOTIDE SEQUENCE</scope>
    <source>
        <strain evidence="1">LEGE 11479</strain>
    </source>
</reference>
<dbReference type="AlphaFoldDB" id="A0A928ZWI1"/>
<dbReference type="InterPro" id="IPR036249">
    <property type="entry name" value="Thioredoxin-like_sf"/>
</dbReference>
<dbReference type="RefSeq" id="WP_193994690.1">
    <property type="nucleotide sequence ID" value="NZ_JADEXP010000198.1"/>
</dbReference>
<evidence type="ECO:0000313" key="1">
    <source>
        <dbReference type="EMBL" id="MBE9068756.1"/>
    </source>
</evidence>
<dbReference type="Gene3D" id="3.40.30.10">
    <property type="entry name" value="Glutaredoxin"/>
    <property type="match status" value="1"/>
</dbReference>
<dbReference type="Pfam" id="PF01257">
    <property type="entry name" value="2Fe-2S_thioredx"/>
    <property type="match status" value="1"/>
</dbReference>
<comment type="caution">
    <text evidence="1">The sequence shown here is derived from an EMBL/GenBank/DDBJ whole genome shotgun (WGS) entry which is preliminary data.</text>
</comment>
<proteinExistence type="predicted"/>
<dbReference type="Proteomes" id="UP000615026">
    <property type="component" value="Unassembled WGS sequence"/>
</dbReference>
<accession>A0A928ZWI1</accession>
<dbReference type="EMBL" id="JADEXP010000198">
    <property type="protein sequence ID" value="MBE9068756.1"/>
    <property type="molecule type" value="Genomic_DNA"/>
</dbReference>
<protein>
    <submittedName>
        <fullName evidence="1">(2Fe-2S) ferredoxin domain-containing protein</fullName>
    </submittedName>
</protein>
<dbReference type="PANTHER" id="PTHR47682:SF1">
    <property type="entry name" value="TETRATRICOPEPTIDE REPEAT (TPR)-CONTAINING PROTEIN"/>
    <property type="match status" value="1"/>
</dbReference>
<organism evidence="1 2">
    <name type="scientific">Leptolyngbya cf. ectocarpi LEGE 11479</name>
    <dbReference type="NCBI Taxonomy" id="1828722"/>
    <lineage>
        <taxon>Bacteria</taxon>
        <taxon>Bacillati</taxon>
        <taxon>Cyanobacteriota</taxon>
        <taxon>Cyanophyceae</taxon>
        <taxon>Leptolyngbyales</taxon>
        <taxon>Leptolyngbyaceae</taxon>
        <taxon>Leptolyngbya group</taxon>
        <taxon>Leptolyngbya</taxon>
    </lineage>
</organism>
<evidence type="ECO:0000313" key="2">
    <source>
        <dbReference type="Proteomes" id="UP000615026"/>
    </source>
</evidence>
<sequence length="126" mass="14104">MGESSANSAASPPSPQRRFIQVCQYRSCQRFHSADVLAALKQHAHADLMVSASSCLGQCGSGPTVRVAPDNVWYCRVRPRDVDEILEQHIHQGKPVKRLLHPRFHPDYSRLMARLADQQDITSESP</sequence>
<dbReference type="SUPFAM" id="SSF52833">
    <property type="entry name" value="Thioredoxin-like"/>
    <property type="match status" value="1"/>
</dbReference>
<keyword evidence="2" id="KW-1185">Reference proteome</keyword>